<dbReference type="SUPFAM" id="SSF55486">
    <property type="entry name" value="Metalloproteases ('zincins'), catalytic domain"/>
    <property type="match status" value="1"/>
</dbReference>
<dbReference type="InterPro" id="IPR024079">
    <property type="entry name" value="MetalloPept_cat_dom_sf"/>
</dbReference>
<feature type="non-terminal residue" evidence="1">
    <location>
        <position position="1"/>
    </location>
</feature>
<protein>
    <submittedName>
        <fullName evidence="1">Uncharacterized protein</fullName>
    </submittedName>
</protein>
<dbReference type="AlphaFoldDB" id="A0A0F9FCA9"/>
<evidence type="ECO:0000313" key="1">
    <source>
        <dbReference type="EMBL" id="KKL54960.1"/>
    </source>
</evidence>
<dbReference type="EMBL" id="LAZR01031011">
    <property type="protein sequence ID" value="KKL54960.1"/>
    <property type="molecule type" value="Genomic_DNA"/>
</dbReference>
<reference evidence="1" key="1">
    <citation type="journal article" date="2015" name="Nature">
        <title>Complex archaea that bridge the gap between prokaryotes and eukaryotes.</title>
        <authorList>
            <person name="Spang A."/>
            <person name="Saw J.H."/>
            <person name="Jorgensen S.L."/>
            <person name="Zaremba-Niedzwiedzka K."/>
            <person name="Martijn J."/>
            <person name="Lind A.E."/>
            <person name="van Eijk R."/>
            <person name="Schleper C."/>
            <person name="Guy L."/>
            <person name="Ettema T.J."/>
        </authorList>
    </citation>
    <scope>NUCLEOTIDE SEQUENCE</scope>
</reference>
<comment type="caution">
    <text evidence="1">The sequence shown here is derived from an EMBL/GenBank/DDBJ whole genome shotgun (WGS) entry which is preliminary data.</text>
</comment>
<feature type="non-terminal residue" evidence="1">
    <location>
        <position position="595"/>
    </location>
</feature>
<accession>A0A0F9FCA9</accession>
<dbReference type="Gene3D" id="3.40.390.10">
    <property type="entry name" value="Collagenase (Catalytic Domain)"/>
    <property type="match status" value="1"/>
</dbReference>
<proteinExistence type="predicted"/>
<name>A0A0F9FCA9_9ZZZZ</name>
<sequence>AGQVGTLTFELVSPEYFSIVDSEVWLDDVFISPLKITGLEDYFFTDDTESFTLKIENASEIGQPNPYENAHVTIEVDGAPEDFLDNLVAVPYEWDLGPQQSRSLAVETKDFLAEADIKTIEEDRLYGVSMRVRIGQQGAAAPGDLLDTTVFVYRFLDAADSDHDDGMVEMMDTTNDGAGDATVRRSRIFDVHFPDSAKPTIELDDDAQFQFDEDTNTFIFDPTETKQDLKTEIIITSPEPFDREVARMDIQGDGELLKIFVDTSAFLTVLEDLADGVPGGTQGADANEIQLIDNEDAAGNPAPNERSGFINTVIARMETLLDGFREEGPDGVKGTADDGGWIRVTASTGANGVDLNDFLTDADVGATTLGRAHLVDNEENGGVWLLSLAAERAKYSEAEQNFRLSETLNEIMAGNIDVYVDRYFRYNNDANNGFVFNATLANFTNSLGKTFAHEVGHTVGLNHTSNDFTGGGIDIGLANANGDAMAQGIDENATLNWPVTDDAWRVALGLNYTVADAQNALDYFAAYRVTRVANPGFGDTSAPGDDPDFSPIVPVNDGALEVLTAPDMRFVTNVDFGTIALDGAGGNLASQDFQL</sequence>
<organism evidence="1">
    <name type="scientific">marine sediment metagenome</name>
    <dbReference type="NCBI Taxonomy" id="412755"/>
    <lineage>
        <taxon>unclassified sequences</taxon>
        <taxon>metagenomes</taxon>
        <taxon>ecological metagenomes</taxon>
    </lineage>
</organism>
<gene>
    <name evidence="1" type="ORF">LCGC14_2260190</name>
</gene>
<dbReference type="GO" id="GO:0008237">
    <property type="term" value="F:metallopeptidase activity"/>
    <property type="evidence" value="ECO:0007669"/>
    <property type="project" value="InterPro"/>
</dbReference>